<dbReference type="InterPro" id="IPR001347">
    <property type="entry name" value="SIS_dom"/>
</dbReference>
<feature type="domain" description="HTH rpiR-type" evidence="5">
    <location>
        <begin position="1"/>
        <end position="77"/>
    </location>
</feature>
<dbReference type="SUPFAM" id="SSF46689">
    <property type="entry name" value="Homeodomain-like"/>
    <property type="match status" value="1"/>
</dbReference>
<name>A0A2T0R6P6_9ACTN</name>
<dbReference type="Pfam" id="PF01418">
    <property type="entry name" value="HTH_6"/>
    <property type="match status" value="1"/>
</dbReference>
<proteinExistence type="predicted"/>
<comment type="caution">
    <text evidence="6">The sequence shown here is derived from an EMBL/GenBank/DDBJ whole genome shotgun (WGS) entry which is preliminary data.</text>
</comment>
<sequence>MTIDEEIFARMGELSPAEKKVARVLLASWPSAGLESAAAVAKAAGTSTPTVLRLVTRLGIGGYPDFQRRLREEVTHRMSSPVSRTQQGAREHAERPVLQAAIAERVGLVEQLAASVPPSEFDRAVEALAGRAKQVAVMGGYFSRFSAELLATQLDQVIPCVDFVEQPVGHDIGKLLRLCPGSVAVVFDFRRYELTAKQAAAIAKGRGAKVVVITDQGLSPATESADVVLPVPVDGLPFDSVVGTIALVEALVEAVLLATGSRGIERMKQWEDTVQIARAHRGAPDPAPRPSTGPAEERT</sequence>
<dbReference type="InterPro" id="IPR047640">
    <property type="entry name" value="RpiR-like"/>
</dbReference>
<evidence type="ECO:0000313" key="6">
    <source>
        <dbReference type="EMBL" id="PRY16845.1"/>
    </source>
</evidence>
<dbReference type="GO" id="GO:0097367">
    <property type="term" value="F:carbohydrate derivative binding"/>
    <property type="evidence" value="ECO:0007669"/>
    <property type="project" value="InterPro"/>
</dbReference>
<evidence type="ECO:0000256" key="2">
    <source>
        <dbReference type="ARBA" id="ARBA00023125"/>
    </source>
</evidence>
<dbReference type="InterPro" id="IPR036388">
    <property type="entry name" value="WH-like_DNA-bd_sf"/>
</dbReference>
<dbReference type="GO" id="GO:0003700">
    <property type="term" value="F:DNA-binding transcription factor activity"/>
    <property type="evidence" value="ECO:0007669"/>
    <property type="project" value="InterPro"/>
</dbReference>
<dbReference type="GO" id="GO:0003677">
    <property type="term" value="F:DNA binding"/>
    <property type="evidence" value="ECO:0007669"/>
    <property type="project" value="UniProtKB-KW"/>
</dbReference>
<dbReference type="SUPFAM" id="SSF53697">
    <property type="entry name" value="SIS domain"/>
    <property type="match status" value="1"/>
</dbReference>
<dbReference type="Gene3D" id="3.40.50.10490">
    <property type="entry name" value="Glucose-6-phosphate isomerase like protein, domain 1"/>
    <property type="match status" value="1"/>
</dbReference>
<dbReference type="Proteomes" id="UP000238083">
    <property type="component" value="Unassembled WGS sequence"/>
</dbReference>
<dbReference type="PANTHER" id="PTHR30514:SF18">
    <property type="entry name" value="RPIR-FAMILY TRANSCRIPTIONAL REGULATOR"/>
    <property type="match status" value="1"/>
</dbReference>
<accession>A0A2T0R6P6</accession>
<dbReference type="PROSITE" id="PS51071">
    <property type="entry name" value="HTH_RPIR"/>
    <property type="match status" value="1"/>
</dbReference>
<dbReference type="Pfam" id="PF01380">
    <property type="entry name" value="SIS"/>
    <property type="match status" value="1"/>
</dbReference>
<dbReference type="GO" id="GO:1901135">
    <property type="term" value="P:carbohydrate derivative metabolic process"/>
    <property type="evidence" value="ECO:0007669"/>
    <property type="project" value="InterPro"/>
</dbReference>
<evidence type="ECO:0000256" key="4">
    <source>
        <dbReference type="SAM" id="MobiDB-lite"/>
    </source>
</evidence>
<keyword evidence="1" id="KW-0805">Transcription regulation</keyword>
<dbReference type="PANTHER" id="PTHR30514">
    <property type="entry name" value="GLUCOKINASE"/>
    <property type="match status" value="1"/>
</dbReference>
<dbReference type="EMBL" id="PVZF01000003">
    <property type="protein sequence ID" value="PRY16845.1"/>
    <property type="molecule type" value="Genomic_DNA"/>
</dbReference>
<dbReference type="OrthoDB" id="3574600at2"/>
<evidence type="ECO:0000259" key="5">
    <source>
        <dbReference type="PROSITE" id="PS51071"/>
    </source>
</evidence>
<evidence type="ECO:0000256" key="3">
    <source>
        <dbReference type="ARBA" id="ARBA00023163"/>
    </source>
</evidence>
<dbReference type="AlphaFoldDB" id="A0A2T0R6P6"/>
<dbReference type="InterPro" id="IPR035472">
    <property type="entry name" value="RpiR-like_SIS"/>
</dbReference>
<dbReference type="RefSeq" id="WP_106209112.1">
    <property type="nucleotide sequence ID" value="NZ_PVZF01000003.1"/>
</dbReference>
<keyword evidence="7" id="KW-1185">Reference proteome</keyword>
<keyword evidence="3" id="KW-0804">Transcription</keyword>
<protein>
    <submittedName>
        <fullName evidence="6">RpiR family transcriptional regulator</fullName>
    </submittedName>
</protein>
<feature type="region of interest" description="Disordered" evidence="4">
    <location>
        <begin position="278"/>
        <end position="299"/>
    </location>
</feature>
<reference evidence="6 7" key="1">
    <citation type="submission" date="2018-03" db="EMBL/GenBank/DDBJ databases">
        <title>Genomic Encyclopedia of Archaeal and Bacterial Type Strains, Phase II (KMG-II): from individual species to whole genera.</title>
        <authorList>
            <person name="Goeker M."/>
        </authorList>
    </citation>
    <scope>NUCLEOTIDE SEQUENCE [LARGE SCALE GENOMIC DNA]</scope>
    <source>
        <strain evidence="6 7">DSM 19711</strain>
    </source>
</reference>
<dbReference type="Gene3D" id="1.10.10.10">
    <property type="entry name" value="Winged helix-like DNA-binding domain superfamily/Winged helix DNA-binding domain"/>
    <property type="match status" value="1"/>
</dbReference>
<dbReference type="InterPro" id="IPR000281">
    <property type="entry name" value="HTH_RpiR"/>
</dbReference>
<evidence type="ECO:0000313" key="7">
    <source>
        <dbReference type="Proteomes" id="UP000238083"/>
    </source>
</evidence>
<gene>
    <name evidence="6" type="ORF">CLV37_103277</name>
</gene>
<evidence type="ECO:0000256" key="1">
    <source>
        <dbReference type="ARBA" id="ARBA00023015"/>
    </source>
</evidence>
<dbReference type="InterPro" id="IPR009057">
    <property type="entry name" value="Homeodomain-like_sf"/>
</dbReference>
<keyword evidence="2" id="KW-0238">DNA-binding</keyword>
<dbReference type="CDD" id="cd05013">
    <property type="entry name" value="SIS_RpiR"/>
    <property type="match status" value="1"/>
</dbReference>
<dbReference type="InterPro" id="IPR046348">
    <property type="entry name" value="SIS_dom_sf"/>
</dbReference>
<organism evidence="6 7">
    <name type="scientific">Kineococcus rhizosphaerae</name>
    <dbReference type="NCBI Taxonomy" id="559628"/>
    <lineage>
        <taxon>Bacteria</taxon>
        <taxon>Bacillati</taxon>
        <taxon>Actinomycetota</taxon>
        <taxon>Actinomycetes</taxon>
        <taxon>Kineosporiales</taxon>
        <taxon>Kineosporiaceae</taxon>
        <taxon>Kineococcus</taxon>
    </lineage>
</organism>